<dbReference type="PANTHER" id="PTHR47447">
    <property type="entry name" value="OS03G0856100 PROTEIN"/>
    <property type="match status" value="1"/>
</dbReference>
<dbReference type="Pfam" id="PF01535">
    <property type="entry name" value="PPR"/>
    <property type="match status" value="2"/>
</dbReference>
<name>S9V5R5_9TRYP</name>
<keyword evidence="5" id="KW-1185">Reference proteome</keyword>
<protein>
    <submittedName>
        <fullName evidence="4">Uncharacterized protein</fullName>
    </submittedName>
</protein>
<dbReference type="EMBL" id="ATMH01008264">
    <property type="protein sequence ID" value="EPY22281.1"/>
    <property type="molecule type" value="Genomic_DNA"/>
</dbReference>
<organism evidence="4 5">
    <name type="scientific">Strigomonas culicis</name>
    <dbReference type="NCBI Taxonomy" id="28005"/>
    <lineage>
        <taxon>Eukaryota</taxon>
        <taxon>Discoba</taxon>
        <taxon>Euglenozoa</taxon>
        <taxon>Kinetoplastea</taxon>
        <taxon>Metakinetoplastina</taxon>
        <taxon>Trypanosomatida</taxon>
        <taxon>Trypanosomatidae</taxon>
        <taxon>Strigomonadinae</taxon>
        <taxon>Strigomonas</taxon>
    </lineage>
</organism>
<evidence type="ECO:0000313" key="4">
    <source>
        <dbReference type="EMBL" id="EPY22281.1"/>
    </source>
</evidence>
<feature type="coiled-coil region" evidence="3">
    <location>
        <begin position="70"/>
        <end position="104"/>
    </location>
</feature>
<evidence type="ECO:0000313" key="5">
    <source>
        <dbReference type="Proteomes" id="UP000015354"/>
    </source>
</evidence>
<gene>
    <name evidence="4" type="ORF">STCU_08264</name>
</gene>
<evidence type="ECO:0000256" key="1">
    <source>
        <dbReference type="ARBA" id="ARBA00022737"/>
    </source>
</evidence>
<dbReference type="PROSITE" id="PS51375">
    <property type="entry name" value="PPR"/>
    <property type="match status" value="1"/>
</dbReference>
<accession>S9V5R5</accession>
<feature type="repeat" description="PPR" evidence="2">
    <location>
        <begin position="592"/>
        <end position="626"/>
    </location>
</feature>
<keyword evidence="1" id="KW-0677">Repeat</keyword>
<dbReference type="Gene3D" id="1.25.40.10">
    <property type="entry name" value="Tetratricopeptide repeat domain"/>
    <property type="match status" value="1"/>
</dbReference>
<proteinExistence type="predicted"/>
<comment type="caution">
    <text evidence="4">The sequence shown here is derived from an EMBL/GenBank/DDBJ whole genome shotgun (WGS) entry which is preliminary data.</text>
</comment>
<evidence type="ECO:0000256" key="2">
    <source>
        <dbReference type="PROSITE-ProRule" id="PRU00708"/>
    </source>
</evidence>
<sequence length="729" mass="82161">MPLFHAKPSPARVDVKADAIRTQVITAQREEPSVVPERPILAVPIMASIVQDASAASPVPSTPTVETLSVDTWELQREREMARLRQKREEAEQQKLKAIKEEEHRTLGLEWLQKRSILNEKPNISENADLCKIYFSNNIRASLDVLQKISESATRNPEVSTAACLMVASQVGFAEPGEKKQLEERLLSLVKQLRLSEESIRKVKLFMYTDEAFDETLRELPPSTRQSLDPLLVKKGVRFLMMKGSWEEAIALVEENGSRFMDTTGALELLLLRLTSFLDAEAKQSVATYATRVLNDKNRLGKDAKIALALCETGLTRKNMLAQLAAAPDADEKIYAELIKRSSRDDIHNLLDEVEKRGLSKSDPLILSAIALRSLDEQNPLAVFQEIEEQSQRHGIIAGHVRAAVRGAQIATSEETLLLASSIIKRAPGRSGFHSMPQFLPLMYECNLFEKITELYDFFESKDMHVARRYPTTVAFVNEALERCGREPLSSLRVQDIHFVPTAHTTQSKDSSTTAPPVVKEQLTSLTERMLVYAKERQWEKALAAIEDLRNVRSNEPSIALIYNCALSAAVDHPTINLSIYEMMKEREVGINSTTINTVLSSLSRSGMWEESLQFFENSKSSEKDVNTYLVYFSLLGKHNLWEKASECYEEMRRAVSKPSATMFSLAIGATCNHNWSVTLKMFNDMLKIHGGSVKEQVVQQVVRSLEQNNRTAELAKLETELKKKKKKK</sequence>
<dbReference type="InterPro" id="IPR002885">
    <property type="entry name" value="PPR_rpt"/>
</dbReference>
<dbReference type="AlphaFoldDB" id="S9V5R5"/>
<dbReference type="InterPro" id="IPR011990">
    <property type="entry name" value="TPR-like_helical_dom_sf"/>
</dbReference>
<dbReference type="Proteomes" id="UP000015354">
    <property type="component" value="Unassembled WGS sequence"/>
</dbReference>
<reference evidence="4 5" key="1">
    <citation type="journal article" date="2013" name="PLoS ONE">
        <title>Predicting the Proteins of Angomonas deanei, Strigomonas culicis and Their Respective Endosymbionts Reveals New Aspects of the Trypanosomatidae Family.</title>
        <authorList>
            <person name="Motta M.C."/>
            <person name="Martins A.C."/>
            <person name="de Souza S.S."/>
            <person name="Catta-Preta C.M."/>
            <person name="Silva R."/>
            <person name="Klein C.C."/>
            <person name="de Almeida L.G."/>
            <person name="de Lima Cunha O."/>
            <person name="Ciapina L.P."/>
            <person name="Brocchi M."/>
            <person name="Colabardini A.C."/>
            <person name="de Araujo Lima B."/>
            <person name="Machado C.R."/>
            <person name="de Almeida Soares C.M."/>
            <person name="Probst C.M."/>
            <person name="de Menezes C.B."/>
            <person name="Thompson C.E."/>
            <person name="Bartholomeu D.C."/>
            <person name="Gradia D.F."/>
            <person name="Pavoni D.P."/>
            <person name="Grisard E.C."/>
            <person name="Fantinatti-Garboggini F."/>
            <person name="Marchini F.K."/>
            <person name="Rodrigues-Luiz G.F."/>
            <person name="Wagner G."/>
            <person name="Goldman G.H."/>
            <person name="Fietto J.L."/>
            <person name="Elias M.C."/>
            <person name="Goldman M.H."/>
            <person name="Sagot M.F."/>
            <person name="Pereira M."/>
            <person name="Stoco P.H."/>
            <person name="de Mendonca-Neto R.P."/>
            <person name="Teixeira S.M."/>
            <person name="Maciel T.E."/>
            <person name="de Oliveira Mendes T.A."/>
            <person name="Urmenyi T.P."/>
            <person name="de Souza W."/>
            <person name="Schenkman S."/>
            <person name="de Vasconcelos A.T."/>
        </authorList>
    </citation>
    <scope>NUCLEOTIDE SEQUENCE [LARGE SCALE GENOMIC DNA]</scope>
</reference>
<dbReference type="PANTHER" id="PTHR47447:SF17">
    <property type="entry name" value="OS12G0638900 PROTEIN"/>
    <property type="match status" value="1"/>
</dbReference>
<dbReference type="OrthoDB" id="185373at2759"/>
<keyword evidence="3" id="KW-0175">Coiled coil</keyword>
<evidence type="ECO:0000256" key="3">
    <source>
        <dbReference type="SAM" id="Coils"/>
    </source>
</evidence>